<name>A0ABN1K1S6_9FLAO</name>
<evidence type="ECO:0000259" key="7">
    <source>
        <dbReference type="Pfam" id="PF25975"/>
    </source>
</evidence>
<evidence type="ECO:0000259" key="3">
    <source>
        <dbReference type="Pfam" id="PF11827"/>
    </source>
</evidence>
<feature type="domain" description="DUF3347" evidence="3">
    <location>
        <begin position="429"/>
        <end position="500"/>
    </location>
</feature>
<dbReference type="InterPro" id="IPR058792">
    <property type="entry name" value="Beta-barrel_RND_2"/>
</dbReference>
<dbReference type="Pfam" id="PF25975">
    <property type="entry name" value="CzcB_C"/>
    <property type="match status" value="1"/>
</dbReference>
<dbReference type="Proteomes" id="UP001500185">
    <property type="component" value="Unassembled WGS sequence"/>
</dbReference>
<evidence type="ECO:0000256" key="2">
    <source>
        <dbReference type="ARBA" id="ARBA00022448"/>
    </source>
</evidence>
<organism evidence="8 9">
    <name type="scientific">Psychroflexus lacisalsi</name>
    <dbReference type="NCBI Taxonomy" id="503928"/>
    <lineage>
        <taxon>Bacteria</taxon>
        <taxon>Pseudomonadati</taxon>
        <taxon>Bacteroidota</taxon>
        <taxon>Flavobacteriia</taxon>
        <taxon>Flavobacteriales</taxon>
        <taxon>Flavobacteriaceae</taxon>
        <taxon>Psychroflexus</taxon>
    </lineage>
</organism>
<accession>A0ABN1K1S6</accession>
<dbReference type="InterPro" id="IPR021782">
    <property type="entry name" value="DUF3347"/>
</dbReference>
<protein>
    <recommendedName>
        <fullName evidence="10">Efflux transporter periplasmic adaptor subunit</fullName>
    </recommendedName>
</protein>
<keyword evidence="2" id="KW-0813">Transport</keyword>
<comment type="caution">
    <text evidence="8">The sequence shown here is derived from an EMBL/GenBank/DDBJ whole genome shotgun (WGS) entry which is preliminary data.</text>
</comment>
<dbReference type="PANTHER" id="PTHR30097">
    <property type="entry name" value="CATION EFFLUX SYSTEM PROTEIN CUSB"/>
    <property type="match status" value="1"/>
</dbReference>
<gene>
    <name evidence="8" type="ORF">GCM10009433_03580</name>
</gene>
<evidence type="ECO:0008006" key="10">
    <source>
        <dbReference type="Google" id="ProtNLM"/>
    </source>
</evidence>
<dbReference type="InterPro" id="IPR058790">
    <property type="entry name" value="BSH_CusB"/>
</dbReference>
<dbReference type="Pfam" id="PF25919">
    <property type="entry name" value="BSH_CusB"/>
    <property type="match status" value="1"/>
</dbReference>
<dbReference type="SUPFAM" id="SSF111369">
    <property type="entry name" value="HlyD-like secretion proteins"/>
    <property type="match status" value="1"/>
</dbReference>
<dbReference type="InterPro" id="IPR006143">
    <property type="entry name" value="RND_pump_MFP"/>
</dbReference>
<feature type="domain" description="CusB-like barrel-sandwich hybrid" evidence="5">
    <location>
        <begin position="130"/>
        <end position="236"/>
    </location>
</feature>
<evidence type="ECO:0000313" key="9">
    <source>
        <dbReference type="Proteomes" id="UP001500185"/>
    </source>
</evidence>
<dbReference type="InterPro" id="IPR051909">
    <property type="entry name" value="MFP_Cation_Efflux"/>
</dbReference>
<dbReference type="Pfam" id="PF19335">
    <property type="entry name" value="HMBD"/>
    <property type="match status" value="1"/>
</dbReference>
<dbReference type="Pfam" id="PF25954">
    <property type="entry name" value="Beta-barrel_RND_2"/>
    <property type="match status" value="1"/>
</dbReference>
<proteinExistence type="inferred from homology"/>
<evidence type="ECO:0000256" key="1">
    <source>
        <dbReference type="ARBA" id="ARBA00009477"/>
    </source>
</evidence>
<feature type="domain" description="Heavy metal binding" evidence="4">
    <location>
        <begin position="45"/>
        <end position="72"/>
    </location>
</feature>
<evidence type="ECO:0000313" key="8">
    <source>
        <dbReference type="EMBL" id="GAA0752507.1"/>
    </source>
</evidence>
<comment type="similarity">
    <text evidence="1">Belongs to the membrane fusion protein (MFP) (TC 8.A.1) family.</text>
</comment>
<feature type="domain" description="CusB-like beta-barrel" evidence="6">
    <location>
        <begin position="241"/>
        <end position="310"/>
    </location>
</feature>
<feature type="domain" description="CzcB-like C-terminal circularly permuted SH3-like" evidence="7">
    <location>
        <begin position="327"/>
        <end position="388"/>
    </location>
</feature>
<evidence type="ECO:0000259" key="4">
    <source>
        <dbReference type="Pfam" id="PF19335"/>
    </source>
</evidence>
<evidence type="ECO:0000259" key="5">
    <source>
        <dbReference type="Pfam" id="PF25919"/>
    </source>
</evidence>
<dbReference type="InterPro" id="IPR045800">
    <property type="entry name" value="HMBD"/>
</dbReference>
<sequence length="546" mass="60329">MNTKFKTYLIAGLVLVLGIFIGASLFSSEENAEDHNHSAETESSVWTCSMHPQIRNSKPGDCPICGMDLIPANTLEETVDPDAIRMTKSARALAKIETTLVGDGKRTTSNLELSGQLDINEKSKTSLTTNFDGRIEQLNINFEGETVQNNQVVAELYSSTIQVLKDEYALAKRTDNESIMQSVVQKIENLELSLQDIQNKSKSSTISLRAQQTGNVTQLMVAQGDQVKAGQALMEITDLSTLWAMFDVYEQDLNLIKVGDEMSMNIGGAAVTGKVDFISPIFNTEERSAKVRVVVQNPNLRWKPGVFVTGVVSTNVTNTKNETPLYVPKSSVLWTGKRSIVYKQLENENGVYFKLTTVEIGQTSGDNIEILSGLQVGDEVVTQGAFSIDSEAQLADKTSMMDPKTEKPKPKFSVEEEINLNPKAIAQLLSDYRQLKTALSSDNFEDAKINYKKLATSFSKLKLRKLQNADKIKSIDELREEFLVLSEDIIAIAKSSNPTDQLLYVQRCPMANNSEGASWLSFTKEIENPYYGASMLTCGSTIDSIQ</sequence>
<dbReference type="NCBIfam" id="TIGR01730">
    <property type="entry name" value="RND_mfp"/>
    <property type="match status" value="1"/>
</dbReference>
<dbReference type="PANTHER" id="PTHR30097:SF4">
    <property type="entry name" value="SLR6042 PROTEIN"/>
    <property type="match status" value="1"/>
</dbReference>
<dbReference type="EMBL" id="BAAAGG010000004">
    <property type="protein sequence ID" value="GAA0752507.1"/>
    <property type="molecule type" value="Genomic_DNA"/>
</dbReference>
<dbReference type="Gene3D" id="2.40.30.170">
    <property type="match status" value="1"/>
</dbReference>
<dbReference type="InterPro" id="IPR058649">
    <property type="entry name" value="CzcB_C"/>
</dbReference>
<reference evidence="8 9" key="1">
    <citation type="journal article" date="2019" name="Int. J. Syst. Evol. Microbiol.">
        <title>The Global Catalogue of Microorganisms (GCM) 10K type strain sequencing project: providing services to taxonomists for standard genome sequencing and annotation.</title>
        <authorList>
            <consortium name="The Broad Institute Genomics Platform"/>
            <consortium name="The Broad Institute Genome Sequencing Center for Infectious Disease"/>
            <person name="Wu L."/>
            <person name="Ma J."/>
        </authorList>
    </citation>
    <scope>NUCLEOTIDE SEQUENCE [LARGE SCALE GENOMIC DNA]</scope>
    <source>
        <strain evidence="8 9">JCM 16231</strain>
    </source>
</reference>
<dbReference type="RefSeq" id="WP_317196224.1">
    <property type="nucleotide sequence ID" value="NZ_BAAAGG010000004.1"/>
</dbReference>
<dbReference type="Pfam" id="PF11827">
    <property type="entry name" value="DUF3347"/>
    <property type="match status" value="1"/>
</dbReference>
<dbReference type="Gene3D" id="2.40.420.20">
    <property type="match status" value="1"/>
</dbReference>
<evidence type="ECO:0000259" key="6">
    <source>
        <dbReference type="Pfam" id="PF25954"/>
    </source>
</evidence>
<keyword evidence="9" id="KW-1185">Reference proteome</keyword>